<keyword evidence="4" id="KW-1185">Reference proteome</keyword>
<dbReference type="PhylomeDB" id="A0A068UB60"/>
<evidence type="ECO:0000256" key="1">
    <source>
        <dbReference type="SAM" id="Phobius"/>
    </source>
</evidence>
<feature type="transmembrane region" description="Helical" evidence="1">
    <location>
        <begin position="117"/>
        <end position="140"/>
    </location>
</feature>
<evidence type="ECO:0000259" key="2">
    <source>
        <dbReference type="Pfam" id="PF11926"/>
    </source>
</evidence>
<keyword evidence="1" id="KW-0472">Membrane</keyword>
<proteinExistence type="predicted"/>
<sequence length="183" mass="19920">MYGQIKKIGRSPFTLYVALAPLESSLVPKNATQPACGAFVVKSVKLQPLETCSFSLLLKADVNGKSRVEIFPKVGEVWALYGKWDAESSLSELQNCECHVVEIIDCTDECNPHVTSAFIISSFIILLLIMDYAPYAIIVCKNELAGFSHQIPAFQLTSKNGGSLAGCWQLDGASVPRKLVHGN</sequence>
<dbReference type="InParanoid" id="A0A068UB60"/>
<dbReference type="AlphaFoldDB" id="A0A068UB60"/>
<name>A0A068UB60_COFCA</name>
<dbReference type="PANTHER" id="PTHR47374:SF6">
    <property type="entry name" value="ENDOSOME ANTIGEN-LIKE PROTEIN, PUTATIVE (DUF3444)-RELATED"/>
    <property type="match status" value="1"/>
</dbReference>
<dbReference type="EMBL" id="HG739100">
    <property type="protein sequence ID" value="CDP05444.1"/>
    <property type="molecule type" value="Genomic_DNA"/>
</dbReference>
<dbReference type="Proteomes" id="UP000295252">
    <property type="component" value="Chromosome III"/>
</dbReference>
<dbReference type="OMA" id="WNMELSS"/>
<dbReference type="OrthoDB" id="10250354at2759"/>
<keyword evidence="1" id="KW-1133">Transmembrane helix</keyword>
<feature type="domain" description="DUF3444" evidence="2">
    <location>
        <begin position="1"/>
        <end position="159"/>
    </location>
</feature>
<gene>
    <name evidence="3" type="ORF">GSCOC_T00020498001</name>
</gene>
<dbReference type="STRING" id="49390.A0A068UB60"/>
<reference evidence="4" key="1">
    <citation type="journal article" date="2014" name="Science">
        <title>The coffee genome provides insight into the convergent evolution of caffeine biosynthesis.</title>
        <authorList>
            <person name="Denoeud F."/>
            <person name="Carretero-Paulet L."/>
            <person name="Dereeper A."/>
            <person name="Droc G."/>
            <person name="Guyot R."/>
            <person name="Pietrella M."/>
            <person name="Zheng C."/>
            <person name="Alberti A."/>
            <person name="Anthony F."/>
            <person name="Aprea G."/>
            <person name="Aury J.M."/>
            <person name="Bento P."/>
            <person name="Bernard M."/>
            <person name="Bocs S."/>
            <person name="Campa C."/>
            <person name="Cenci A."/>
            <person name="Combes M.C."/>
            <person name="Crouzillat D."/>
            <person name="Da Silva C."/>
            <person name="Daddiego L."/>
            <person name="De Bellis F."/>
            <person name="Dussert S."/>
            <person name="Garsmeur O."/>
            <person name="Gayraud T."/>
            <person name="Guignon V."/>
            <person name="Jahn K."/>
            <person name="Jamilloux V."/>
            <person name="Joet T."/>
            <person name="Labadie K."/>
            <person name="Lan T."/>
            <person name="Leclercq J."/>
            <person name="Lepelley M."/>
            <person name="Leroy T."/>
            <person name="Li L.T."/>
            <person name="Librado P."/>
            <person name="Lopez L."/>
            <person name="Munoz A."/>
            <person name="Noel B."/>
            <person name="Pallavicini A."/>
            <person name="Perrotta G."/>
            <person name="Poncet V."/>
            <person name="Pot D."/>
            <person name="Priyono X."/>
            <person name="Rigoreau M."/>
            <person name="Rouard M."/>
            <person name="Rozas J."/>
            <person name="Tranchant-Dubreuil C."/>
            <person name="VanBuren R."/>
            <person name="Zhang Q."/>
            <person name="Andrade A.C."/>
            <person name="Argout X."/>
            <person name="Bertrand B."/>
            <person name="de Kochko A."/>
            <person name="Graziosi G."/>
            <person name="Henry R.J."/>
            <person name="Jayarama X."/>
            <person name="Ming R."/>
            <person name="Nagai C."/>
            <person name="Rounsley S."/>
            <person name="Sankoff D."/>
            <person name="Giuliano G."/>
            <person name="Albert V.A."/>
            <person name="Wincker P."/>
            <person name="Lashermes P."/>
        </authorList>
    </citation>
    <scope>NUCLEOTIDE SEQUENCE [LARGE SCALE GENOMIC DNA]</scope>
    <source>
        <strain evidence="4">cv. DH200-94</strain>
    </source>
</reference>
<dbReference type="Gramene" id="CDP05444">
    <property type="protein sequence ID" value="CDP05444"/>
    <property type="gene ID" value="GSCOC_T00020498001"/>
</dbReference>
<protein>
    <recommendedName>
        <fullName evidence="2">DUF3444 domain-containing protein</fullName>
    </recommendedName>
</protein>
<dbReference type="InterPro" id="IPR024593">
    <property type="entry name" value="DUF3444"/>
</dbReference>
<evidence type="ECO:0000313" key="4">
    <source>
        <dbReference type="Proteomes" id="UP000295252"/>
    </source>
</evidence>
<dbReference type="PANTHER" id="PTHR47374">
    <property type="entry name" value="ENDOSOME ANTIGEN-LIKE PROTEIN, PUTATIVE (DUF3444)-RELATED"/>
    <property type="match status" value="1"/>
</dbReference>
<dbReference type="Pfam" id="PF11926">
    <property type="entry name" value="DUF3444"/>
    <property type="match status" value="1"/>
</dbReference>
<evidence type="ECO:0000313" key="3">
    <source>
        <dbReference type="EMBL" id="CDP05444.1"/>
    </source>
</evidence>
<accession>A0A068UB60</accession>
<keyword evidence="1" id="KW-0812">Transmembrane</keyword>
<organism evidence="3 4">
    <name type="scientific">Coffea canephora</name>
    <name type="common">Robusta coffee</name>
    <dbReference type="NCBI Taxonomy" id="49390"/>
    <lineage>
        <taxon>Eukaryota</taxon>
        <taxon>Viridiplantae</taxon>
        <taxon>Streptophyta</taxon>
        <taxon>Embryophyta</taxon>
        <taxon>Tracheophyta</taxon>
        <taxon>Spermatophyta</taxon>
        <taxon>Magnoliopsida</taxon>
        <taxon>eudicotyledons</taxon>
        <taxon>Gunneridae</taxon>
        <taxon>Pentapetalae</taxon>
        <taxon>asterids</taxon>
        <taxon>lamiids</taxon>
        <taxon>Gentianales</taxon>
        <taxon>Rubiaceae</taxon>
        <taxon>Ixoroideae</taxon>
        <taxon>Gardenieae complex</taxon>
        <taxon>Bertiereae - Coffeeae clade</taxon>
        <taxon>Coffeeae</taxon>
        <taxon>Coffea</taxon>
    </lineage>
</organism>